<evidence type="ECO:0000313" key="2">
    <source>
        <dbReference type="Proteomes" id="UP000824120"/>
    </source>
</evidence>
<keyword evidence="2" id="KW-1185">Reference proteome</keyword>
<evidence type="ECO:0000313" key="1">
    <source>
        <dbReference type="EMBL" id="KAG5610496.1"/>
    </source>
</evidence>
<dbReference type="PANTHER" id="PTHR33116:SF67">
    <property type="entry name" value="REVERSE TRANSCRIPTASE"/>
    <property type="match status" value="1"/>
</dbReference>
<dbReference type="PANTHER" id="PTHR33116">
    <property type="entry name" value="REVERSE TRANSCRIPTASE ZINC-BINDING DOMAIN-CONTAINING PROTEIN-RELATED-RELATED"/>
    <property type="match status" value="1"/>
</dbReference>
<comment type="caution">
    <text evidence="1">The sequence shown here is derived from an EMBL/GenBank/DDBJ whole genome shotgun (WGS) entry which is preliminary data.</text>
</comment>
<name>A0A9J5ZF84_SOLCO</name>
<sequence>MLSYQGKEVFPSSVLQSILIYVLSTITPPNCVMKELHRIFAKFSWSNKEFGRSKHWSKWLNALYAKLWWRFQTKNNLWSNFLWNKYCKPQIPTLVLWKGGSQVWKHMLENRETIERHLWWAPRGGSSTI</sequence>
<gene>
    <name evidence="1" type="ORF">H5410_021777</name>
</gene>
<dbReference type="AlphaFoldDB" id="A0A9J5ZF84"/>
<protein>
    <submittedName>
        <fullName evidence="1">Uncharacterized protein</fullName>
    </submittedName>
</protein>
<reference evidence="1 2" key="1">
    <citation type="submission" date="2020-09" db="EMBL/GenBank/DDBJ databases">
        <title>De no assembly of potato wild relative species, Solanum commersonii.</title>
        <authorList>
            <person name="Cho K."/>
        </authorList>
    </citation>
    <scope>NUCLEOTIDE SEQUENCE [LARGE SCALE GENOMIC DNA]</scope>
    <source>
        <strain evidence="1">LZ3.2</strain>
        <tissue evidence="1">Leaf</tissue>
    </source>
</reference>
<dbReference type="Proteomes" id="UP000824120">
    <property type="component" value="Chromosome 4"/>
</dbReference>
<proteinExistence type="predicted"/>
<dbReference type="OrthoDB" id="1210581at2759"/>
<accession>A0A9J5ZF84</accession>
<organism evidence="1 2">
    <name type="scientific">Solanum commersonii</name>
    <name type="common">Commerson's wild potato</name>
    <name type="synonym">Commerson's nightshade</name>
    <dbReference type="NCBI Taxonomy" id="4109"/>
    <lineage>
        <taxon>Eukaryota</taxon>
        <taxon>Viridiplantae</taxon>
        <taxon>Streptophyta</taxon>
        <taxon>Embryophyta</taxon>
        <taxon>Tracheophyta</taxon>
        <taxon>Spermatophyta</taxon>
        <taxon>Magnoliopsida</taxon>
        <taxon>eudicotyledons</taxon>
        <taxon>Gunneridae</taxon>
        <taxon>Pentapetalae</taxon>
        <taxon>asterids</taxon>
        <taxon>lamiids</taxon>
        <taxon>Solanales</taxon>
        <taxon>Solanaceae</taxon>
        <taxon>Solanoideae</taxon>
        <taxon>Solaneae</taxon>
        <taxon>Solanum</taxon>
    </lineage>
</organism>
<dbReference type="EMBL" id="JACXVP010000004">
    <property type="protein sequence ID" value="KAG5610496.1"/>
    <property type="molecule type" value="Genomic_DNA"/>
</dbReference>